<evidence type="ECO:0000313" key="9">
    <source>
        <dbReference type="EMBL" id="MCG2621306.1"/>
    </source>
</evidence>
<sequence length="504" mass="52653">MSSAETDLLERDGAFPIQPSARGAKSHPDGTSRSRLLWRVIPGALILGTGIGMWLDVTPQTVGVLGLVMMLALMMIKLPVGVAMAVPGILGVWAILGWRSTEGVLSRMAFDNVASWSLTVLPMFVMMGMLLARSGITENLYTAARQWVGWLPGGLAVGTNIAGAGLASISGSTFGTAYALTRAGVPEMLKAGYDRRLAVGSVLAAGTLAHLIPPSLFMVIYAGIAEVPVGPQLMAGLVPGIVLMGMCCVVVIAIAVVRPSAVGSGQAKITATWAERLQSLVKIWPAPALMLVVVGGLFTGFFTATEVGAVGALGALLITLWVRRKDNAGKAVREALISTVSTMGALALLLVGAHVLSRFLSVSGLITDLVDVVAALGLGRVEFLLLLIVVYLVLGMFMDSLAMMLVTVPILLPVLETLGVDPIWFGVFIVIMCELAVITPPVGILAFVVHAIVQDKEVNLGTRITLGDVFKSVAVIVPVPLILIGLMIAFPDAVLWLASNTAAP</sequence>
<dbReference type="RefSeq" id="WP_237818411.1">
    <property type="nucleotide sequence ID" value="NZ_JAKLTQ010000002.1"/>
</dbReference>
<keyword evidence="5 7" id="KW-1133">Transmembrane helix</keyword>
<keyword evidence="2" id="KW-1003">Cell membrane</keyword>
<proteinExistence type="predicted"/>
<organism evidence="9 10">
    <name type="scientific">Arthrobacter hankyongi</name>
    <dbReference type="NCBI Taxonomy" id="2904801"/>
    <lineage>
        <taxon>Bacteria</taxon>
        <taxon>Bacillati</taxon>
        <taxon>Actinomycetota</taxon>
        <taxon>Actinomycetes</taxon>
        <taxon>Micrococcales</taxon>
        <taxon>Micrococcaceae</taxon>
        <taxon>Arthrobacter</taxon>
    </lineage>
</organism>
<evidence type="ECO:0000313" key="10">
    <source>
        <dbReference type="Proteomes" id="UP001165368"/>
    </source>
</evidence>
<dbReference type="PANTHER" id="PTHR33362">
    <property type="entry name" value="SIALIC ACID TRAP TRANSPORTER PERMEASE PROTEIN SIAT-RELATED"/>
    <property type="match status" value="1"/>
</dbReference>
<feature type="transmembrane region" description="Helical" evidence="7">
    <location>
        <begin position="279"/>
        <end position="301"/>
    </location>
</feature>
<evidence type="ECO:0000259" key="8">
    <source>
        <dbReference type="Pfam" id="PF06808"/>
    </source>
</evidence>
<dbReference type="Pfam" id="PF06808">
    <property type="entry name" value="DctM"/>
    <property type="match status" value="1"/>
</dbReference>
<feature type="transmembrane region" description="Helical" evidence="7">
    <location>
        <begin position="335"/>
        <end position="353"/>
    </location>
</feature>
<feature type="transmembrane region" description="Helical" evidence="7">
    <location>
        <begin position="236"/>
        <end position="258"/>
    </location>
</feature>
<evidence type="ECO:0000256" key="3">
    <source>
        <dbReference type="ARBA" id="ARBA00022519"/>
    </source>
</evidence>
<keyword evidence="4 7" id="KW-0812">Transmembrane</keyword>
<dbReference type="InterPro" id="IPR010656">
    <property type="entry name" value="DctM"/>
</dbReference>
<feature type="transmembrane region" description="Helical" evidence="7">
    <location>
        <begin position="473"/>
        <end position="498"/>
    </location>
</feature>
<comment type="caution">
    <text evidence="9">The sequence shown here is derived from an EMBL/GenBank/DDBJ whole genome shotgun (WGS) entry which is preliminary data.</text>
</comment>
<feature type="transmembrane region" description="Helical" evidence="7">
    <location>
        <begin position="36"/>
        <end position="55"/>
    </location>
</feature>
<reference evidence="9" key="1">
    <citation type="submission" date="2022-01" db="EMBL/GenBank/DDBJ databases">
        <authorList>
            <person name="Jo J.-H."/>
            <person name="Im W.-T."/>
        </authorList>
    </citation>
    <scope>NUCLEOTIDE SEQUENCE</scope>
    <source>
        <strain evidence="9">I2-34</strain>
    </source>
</reference>
<dbReference type="Proteomes" id="UP001165368">
    <property type="component" value="Unassembled WGS sequence"/>
</dbReference>
<dbReference type="EMBL" id="JAKLTQ010000002">
    <property type="protein sequence ID" value="MCG2621306.1"/>
    <property type="molecule type" value="Genomic_DNA"/>
</dbReference>
<feature type="domain" description="TRAP C4-dicarboxylate transport system permease DctM subunit" evidence="8">
    <location>
        <begin position="67"/>
        <end position="484"/>
    </location>
</feature>
<dbReference type="PANTHER" id="PTHR33362:SF5">
    <property type="entry name" value="C4-DICARBOXYLATE TRAP TRANSPORTER LARGE PERMEASE PROTEIN DCTM"/>
    <property type="match status" value="1"/>
</dbReference>
<accession>A0ABS9L3W7</accession>
<feature type="transmembrane region" description="Helical" evidence="7">
    <location>
        <begin position="156"/>
        <end position="181"/>
    </location>
</feature>
<evidence type="ECO:0000256" key="2">
    <source>
        <dbReference type="ARBA" id="ARBA00022475"/>
    </source>
</evidence>
<feature type="transmembrane region" description="Helical" evidence="7">
    <location>
        <begin position="116"/>
        <end position="136"/>
    </location>
</feature>
<keyword evidence="6 7" id="KW-0472">Membrane</keyword>
<evidence type="ECO:0000256" key="7">
    <source>
        <dbReference type="SAM" id="Phobius"/>
    </source>
</evidence>
<evidence type="ECO:0000256" key="5">
    <source>
        <dbReference type="ARBA" id="ARBA00022989"/>
    </source>
</evidence>
<evidence type="ECO:0000256" key="4">
    <source>
        <dbReference type="ARBA" id="ARBA00022692"/>
    </source>
</evidence>
<evidence type="ECO:0000256" key="1">
    <source>
        <dbReference type="ARBA" id="ARBA00004429"/>
    </source>
</evidence>
<comment type="subcellular location">
    <subcellularLocation>
        <location evidence="1">Cell inner membrane</location>
        <topology evidence="1">Multi-pass membrane protein</topology>
    </subcellularLocation>
</comment>
<gene>
    <name evidence="9" type="ORF">LVY72_05185</name>
</gene>
<name>A0ABS9L3W7_9MICC</name>
<feature type="transmembrane region" description="Helical" evidence="7">
    <location>
        <begin position="423"/>
        <end position="453"/>
    </location>
</feature>
<protein>
    <submittedName>
        <fullName evidence="9">TRAP transporter large permease</fullName>
    </submittedName>
</protein>
<feature type="transmembrane region" description="Helical" evidence="7">
    <location>
        <begin position="202"/>
        <end position="224"/>
    </location>
</feature>
<keyword evidence="10" id="KW-1185">Reference proteome</keyword>
<feature type="transmembrane region" description="Helical" evidence="7">
    <location>
        <begin position="67"/>
        <end position="96"/>
    </location>
</feature>
<feature type="transmembrane region" description="Helical" evidence="7">
    <location>
        <begin position="307"/>
        <end position="323"/>
    </location>
</feature>
<evidence type="ECO:0000256" key="6">
    <source>
        <dbReference type="ARBA" id="ARBA00023136"/>
    </source>
</evidence>
<dbReference type="InterPro" id="IPR004681">
    <property type="entry name" value="TRAP_DctM"/>
</dbReference>
<keyword evidence="3" id="KW-0997">Cell inner membrane</keyword>